<dbReference type="GO" id="GO:0046983">
    <property type="term" value="F:protein dimerization activity"/>
    <property type="evidence" value="ECO:0007669"/>
    <property type="project" value="InterPro"/>
</dbReference>
<comment type="subcellular location">
    <subcellularLocation>
        <location evidence="1">Nucleus</location>
    </subcellularLocation>
</comment>
<evidence type="ECO:0000256" key="3">
    <source>
        <dbReference type="ARBA" id="ARBA00023015"/>
    </source>
</evidence>
<accession>A0A6I9QZD6</accession>
<dbReference type="GO" id="GO:0000981">
    <property type="term" value="F:DNA-binding transcription factor activity, RNA polymerase II-specific"/>
    <property type="evidence" value="ECO:0007669"/>
    <property type="project" value="TreeGrafter"/>
</dbReference>
<name>A0A6I9QZD6_ELAGV</name>
<dbReference type="GO" id="GO:0005634">
    <property type="term" value="C:nucleus"/>
    <property type="evidence" value="ECO:0007669"/>
    <property type="project" value="UniProtKB-SubCell"/>
</dbReference>
<reference evidence="8" key="1">
    <citation type="submission" date="2025-08" db="UniProtKB">
        <authorList>
            <consortium name="RefSeq"/>
        </authorList>
    </citation>
    <scope>IDENTIFICATION</scope>
</reference>
<dbReference type="InterPro" id="IPR036638">
    <property type="entry name" value="HLH_DNA-bd_sf"/>
</dbReference>
<organism evidence="7 8">
    <name type="scientific">Elaeis guineensis var. tenera</name>
    <name type="common">Oil palm</name>
    <dbReference type="NCBI Taxonomy" id="51953"/>
    <lineage>
        <taxon>Eukaryota</taxon>
        <taxon>Viridiplantae</taxon>
        <taxon>Streptophyta</taxon>
        <taxon>Embryophyta</taxon>
        <taxon>Tracheophyta</taxon>
        <taxon>Spermatophyta</taxon>
        <taxon>Magnoliopsida</taxon>
        <taxon>Liliopsida</taxon>
        <taxon>Arecaceae</taxon>
        <taxon>Arecoideae</taxon>
        <taxon>Cocoseae</taxon>
        <taxon>Elaeidinae</taxon>
        <taxon>Elaeis</taxon>
    </lineage>
</organism>
<evidence type="ECO:0000313" key="7">
    <source>
        <dbReference type="Proteomes" id="UP000504607"/>
    </source>
</evidence>
<dbReference type="RefSeq" id="XP_010917608.1">
    <property type="nucleotide sequence ID" value="XM_010919306.1"/>
</dbReference>
<feature type="domain" description="BHLH" evidence="6">
    <location>
        <begin position="1"/>
        <end position="30"/>
    </location>
</feature>
<dbReference type="PANTHER" id="PTHR16223">
    <property type="entry name" value="TRANSCRIPTION FACTOR BHLH83-RELATED"/>
    <property type="match status" value="1"/>
</dbReference>
<keyword evidence="7" id="KW-1185">Reference proteome</keyword>
<evidence type="ECO:0000259" key="6">
    <source>
        <dbReference type="PROSITE" id="PS50888"/>
    </source>
</evidence>
<keyword evidence="4" id="KW-0804">Transcription</keyword>
<sequence length="135" mass="14973">MRVLQELVPISHKSDYAVMLDKIVDYVKFLMLQVKVPSMSRLGVAGAVAQVVADIPLSSVEKISEGGGRKPVWERWSNNGMDEQVVKLMEDVESAMRFLQSEALCIIPISINTTIHQFCHQNEIPAAKPEPNAPS</sequence>
<dbReference type="InterPro" id="IPR045843">
    <property type="entry name" value="IND-like"/>
</dbReference>
<evidence type="ECO:0000256" key="1">
    <source>
        <dbReference type="ARBA" id="ARBA00004123"/>
    </source>
</evidence>
<dbReference type="Proteomes" id="UP000504607">
    <property type="component" value="Chromosome 3"/>
</dbReference>
<dbReference type="OrthoDB" id="690068at2759"/>
<keyword evidence="3" id="KW-0805">Transcription regulation</keyword>
<evidence type="ECO:0000256" key="2">
    <source>
        <dbReference type="ARBA" id="ARBA00005510"/>
    </source>
</evidence>
<evidence type="ECO:0000256" key="5">
    <source>
        <dbReference type="ARBA" id="ARBA00023242"/>
    </source>
</evidence>
<keyword evidence="5" id="KW-0539">Nucleus</keyword>
<comment type="similarity">
    <text evidence="2">Belongs to the bHLH protein family.</text>
</comment>
<evidence type="ECO:0000313" key="8">
    <source>
        <dbReference type="RefSeq" id="XP_010917608.1"/>
    </source>
</evidence>
<dbReference type="InterPro" id="IPR011598">
    <property type="entry name" value="bHLH_dom"/>
</dbReference>
<dbReference type="PANTHER" id="PTHR16223:SF198">
    <property type="entry name" value="DEHYDROGENASE, PUTATIVE, EXPRESSED-RELATED"/>
    <property type="match status" value="1"/>
</dbReference>
<gene>
    <name evidence="8" type="primary">LOC105042183</name>
</gene>
<dbReference type="InParanoid" id="A0A6I9QZD6"/>
<protein>
    <submittedName>
        <fullName evidence="8">Transcription factor UNE12</fullName>
    </submittedName>
</protein>
<dbReference type="PROSITE" id="PS50888">
    <property type="entry name" value="BHLH"/>
    <property type="match status" value="1"/>
</dbReference>
<proteinExistence type="inferred from homology"/>
<dbReference type="GO" id="GO:0000978">
    <property type="term" value="F:RNA polymerase II cis-regulatory region sequence-specific DNA binding"/>
    <property type="evidence" value="ECO:0007669"/>
    <property type="project" value="TreeGrafter"/>
</dbReference>
<dbReference type="SUPFAM" id="SSF47459">
    <property type="entry name" value="HLH, helix-loop-helix DNA-binding domain"/>
    <property type="match status" value="1"/>
</dbReference>
<evidence type="ECO:0000256" key="4">
    <source>
        <dbReference type="ARBA" id="ARBA00023163"/>
    </source>
</evidence>
<dbReference type="AlphaFoldDB" id="A0A6I9QZD6"/>